<dbReference type="Pfam" id="PF02915">
    <property type="entry name" value="Rubrerythrin"/>
    <property type="match status" value="1"/>
</dbReference>
<dbReference type="InterPro" id="IPR003251">
    <property type="entry name" value="Rr_diiron-bd_dom"/>
</dbReference>
<dbReference type="InterPro" id="IPR051429">
    <property type="entry name" value="Encapsulin_nc"/>
</dbReference>
<organism evidence="5 6">
    <name type="scientific">Geoalkalibacter halelectricus</name>
    <dbReference type="NCBI Taxonomy" id="2847045"/>
    <lineage>
        <taxon>Bacteria</taxon>
        <taxon>Pseudomonadati</taxon>
        <taxon>Thermodesulfobacteriota</taxon>
        <taxon>Desulfuromonadia</taxon>
        <taxon>Desulfuromonadales</taxon>
        <taxon>Geoalkalibacteraceae</taxon>
        <taxon>Geoalkalibacter</taxon>
    </lineage>
</organism>
<evidence type="ECO:0000256" key="3">
    <source>
        <dbReference type="SAM" id="MobiDB-lite"/>
    </source>
</evidence>
<evidence type="ECO:0000259" key="4">
    <source>
        <dbReference type="Pfam" id="PF02915"/>
    </source>
</evidence>
<reference evidence="5" key="1">
    <citation type="journal article" date="2022" name="Environ. Microbiol.">
        <title>Geoalkalibacter halelectricus SAP #1 sp. nov. possessing extracellular electron transfer and mineral#reducing capabilities from a haloalkaline environment.</title>
        <authorList>
            <person name="Yadav S."/>
            <person name="Singh R."/>
            <person name="Sundharam S.S."/>
            <person name="Chaudhary S."/>
            <person name="Krishnamurthi S."/>
            <person name="Patil S.A."/>
        </authorList>
    </citation>
    <scope>NUCLEOTIDE SEQUENCE</scope>
    <source>
        <strain evidence="5">SAP-1</strain>
    </source>
</reference>
<dbReference type="PANTHER" id="PTHR37165">
    <property type="entry name" value="PEPTIDASE U56 FAMILY"/>
    <property type="match status" value="1"/>
</dbReference>
<proteinExistence type="predicted"/>
<evidence type="ECO:0000256" key="1">
    <source>
        <dbReference type="ARBA" id="ARBA00033738"/>
    </source>
</evidence>
<evidence type="ECO:0000256" key="2">
    <source>
        <dbReference type="ARBA" id="ARBA00033787"/>
    </source>
</evidence>
<dbReference type="Proteomes" id="UP001060414">
    <property type="component" value="Chromosome"/>
</dbReference>
<protein>
    <submittedName>
        <fullName evidence="5">Rubrerythrin</fullName>
    </submittedName>
</protein>
<comment type="subcellular location">
    <subcellularLocation>
        <location evidence="1">Encapsulin nanocompartment</location>
    </subcellularLocation>
</comment>
<dbReference type="CDD" id="cd00657">
    <property type="entry name" value="Ferritin_like"/>
    <property type="match status" value="1"/>
</dbReference>
<dbReference type="PANTHER" id="PTHR37165:SF1">
    <property type="entry name" value="TYPE 1 ENCAPSULIN SHELL PROTEIN"/>
    <property type="match status" value="1"/>
</dbReference>
<dbReference type="RefSeq" id="WP_260747174.1">
    <property type="nucleotide sequence ID" value="NZ_CP092109.1"/>
</dbReference>
<evidence type="ECO:0000313" key="6">
    <source>
        <dbReference type="Proteomes" id="UP001060414"/>
    </source>
</evidence>
<gene>
    <name evidence="5" type="ORF">L9S41_14165</name>
</gene>
<name>A0ABY5ZM63_9BACT</name>
<keyword evidence="6" id="KW-1185">Reference proteome</keyword>
<accession>A0ABY5ZM63</accession>
<feature type="domain" description="Rubrerythrin diiron-binding" evidence="4">
    <location>
        <begin position="30"/>
        <end position="94"/>
    </location>
</feature>
<dbReference type="Gene3D" id="6.10.140.1960">
    <property type="match status" value="1"/>
</dbReference>
<feature type="compositionally biased region" description="Low complexity" evidence="3">
    <location>
        <begin position="105"/>
        <end position="118"/>
    </location>
</feature>
<sequence>MPDFGHPFSCLKNDRMVTHAELVRAIRFMVAAEYEAIQLYMQLAESTDNTLAQQVLVDIANEERVHAGEFLRLLKELDPEEEMFYQQGAEEVETEFLGGAGGQTPQGPANAPAPSASATGLGIGSLKQMTSAK</sequence>
<dbReference type="EMBL" id="CP092109">
    <property type="protein sequence ID" value="UWZ78814.1"/>
    <property type="molecule type" value="Genomic_DNA"/>
</dbReference>
<keyword evidence="2" id="KW-1284">Encapsulin nanocompartment</keyword>
<dbReference type="InterPro" id="IPR009078">
    <property type="entry name" value="Ferritin-like_SF"/>
</dbReference>
<dbReference type="SUPFAM" id="SSF47240">
    <property type="entry name" value="Ferritin-like"/>
    <property type="match status" value="1"/>
</dbReference>
<evidence type="ECO:0000313" key="5">
    <source>
        <dbReference type="EMBL" id="UWZ78814.1"/>
    </source>
</evidence>
<feature type="region of interest" description="Disordered" evidence="3">
    <location>
        <begin position="97"/>
        <end position="133"/>
    </location>
</feature>